<evidence type="ECO:0000313" key="3">
    <source>
        <dbReference type="EMBL" id="QEC74441.1"/>
    </source>
</evidence>
<dbReference type="Pfam" id="PF10110">
    <property type="entry name" value="GPDPase_memb"/>
    <property type="match status" value="1"/>
</dbReference>
<feature type="transmembrane region" description="Helical" evidence="1">
    <location>
        <begin position="21"/>
        <end position="39"/>
    </location>
</feature>
<feature type="transmembrane region" description="Helical" evidence="1">
    <location>
        <begin position="100"/>
        <end position="125"/>
    </location>
</feature>
<organism evidence="3 4">
    <name type="scientific">Mucilaginibacter ginsenosidivorax</name>
    <dbReference type="NCBI Taxonomy" id="862126"/>
    <lineage>
        <taxon>Bacteria</taxon>
        <taxon>Pseudomonadati</taxon>
        <taxon>Bacteroidota</taxon>
        <taxon>Sphingobacteriia</taxon>
        <taxon>Sphingobacteriales</taxon>
        <taxon>Sphingobacteriaceae</taxon>
        <taxon>Mucilaginibacter</taxon>
    </lineage>
</organism>
<dbReference type="Proteomes" id="UP000321362">
    <property type="component" value="Chromosome"/>
</dbReference>
<feature type="transmembrane region" description="Helical" evidence="1">
    <location>
        <begin position="137"/>
        <end position="158"/>
    </location>
</feature>
<reference evidence="3 4" key="1">
    <citation type="journal article" date="2013" name="J. Microbiol.">
        <title>Mucilaginibacter ginsenosidivorax sp. nov., with ginsenoside converting activity isolated from sediment.</title>
        <authorList>
            <person name="Kim J.K."/>
            <person name="Choi T.E."/>
            <person name="Liu Q.M."/>
            <person name="Park H.Y."/>
            <person name="Yi T.H."/>
            <person name="Yoon M.H."/>
            <person name="Kim S.C."/>
            <person name="Im W.T."/>
        </authorList>
    </citation>
    <scope>NUCLEOTIDE SEQUENCE [LARGE SCALE GENOMIC DNA]</scope>
    <source>
        <strain evidence="3 4">KHI28</strain>
    </source>
</reference>
<proteinExistence type="predicted"/>
<dbReference type="InterPro" id="IPR018476">
    <property type="entry name" value="GlyceroP-diester-Pdiesterase_M"/>
</dbReference>
<keyword evidence="1" id="KW-0812">Transmembrane</keyword>
<gene>
    <name evidence="3" type="ORF">FSB76_00190</name>
</gene>
<dbReference type="RefSeq" id="WP_147051600.1">
    <property type="nucleotide sequence ID" value="NZ_CP042437.1"/>
</dbReference>
<keyword evidence="1" id="KW-1133">Transmembrane helix</keyword>
<evidence type="ECO:0000256" key="1">
    <source>
        <dbReference type="SAM" id="Phobius"/>
    </source>
</evidence>
<dbReference type="AlphaFoldDB" id="A0A5B8VTG4"/>
<dbReference type="OrthoDB" id="797532at2"/>
<dbReference type="KEGG" id="mgk:FSB76_00190"/>
<feature type="transmembrane region" description="Helical" evidence="1">
    <location>
        <begin position="216"/>
        <end position="239"/>
    </location>
</feature>
<feature type="domain" description="Glycerophosphoryl diester phosphodiesterase membrane" evidence="2">
    <location>
        <begin position="135"/>
        <end position="255"/>
    </location>
</feature>
<keyword evidence="4" id="KW-1185">Reference proteome</keyword>
<feature type="transmembrane region" description="Helical" evidence="1">
    <location>
        <begin position="59"/>
        <end position="79"/>
    </location>
</feature>
<evidence type="ECO:0000313" key="4">
    <source>
        <dbReference type="Proteomes" id="UP000321362"/>
    </source>
</evidence>
<protein>
    <recommendedName>
        <fullName evidence="2">Glycerophosphoryl diester phosphodiesterase membrane domain-containing protein</fullName>
    </recommendedName>
</protein>
<sequence>MYHTFSVAETIKTAWNILKKNFVPLVVYSVISLFINEVLDFFKTFFLIDDDDVTTKFIVVFIQLIVQCYIGLSFYKLILTLMDREYYEFEFKDILPSAKMTLNFVVIGLLTGVLILILSTIYIFSIKLNVPSGAIEIIELILILYLSLRCIFCICFIVDDDSSPIESLKQSFEITKDNFFKTAGIFVIIISIMVLALIPVILILNLVGLDQEKNGFVFRLASYCWVILTFPFIQVIIMVTYRKLVYSHLDVDDDLSETN</sequence>
<evidence type="ECO:0000259" key="2">
    <source>
        <dbReference type="Pfam" id="PF10110"/>
    </source>
</evidence>
<feature type="transmembrane region" description="Helical" evidence="1">
    <location>
        <begin position="179"/>
        <end position="204"/>
    </location>
</feature>
<accession>A0A5B8VTG4</accession>
<keyword evidence="1" id="KW-0472">Membrane</keyword>
<name>A0A5B8VTG4_9SPHI</name>
<dbReference type="EMBL" id="CP042437">
    <property type="protein sequence ID" value="QEC74441.1"/>
    <property type="molecule type" value="Genomic_DNA"/>
</dbReference>